<proteinExistence type="inferred from homology"/>
<evidence type="ECO:0000256" key="3">
    <source>
        <dbReference type="RuleBase" id="RU362132"/>
    </source>
</evidence>
<dbReference type="InterPro" id="IPR029035">
    <property type="entry name" value="DHS-like_NAD/FAD-binding_dom"/>
</dbReference>
<dbReference type="RefSeq" id="WP_378283218.1">
    <property type="nucleotide sequence ID" value="NZ_JBHSON010000023.1"/>
</dbReference>
<dbReference type="InterPro" id="IPR011766">
    <property type="entry name" value="TPP_enzyme_TPP-bd"/>
</dbReference>
<dbReference type="InterPro" id="IPR012001">
    <property type="entry name" value="Thiamin_PyroP_enz_TPP-bd_dom"/>
</dbReference>
<comment type="caution">
    <text evidence="7">The sequence shown here is derived from an EMBL/GenBank/DDBJ whole genome shotgun (WGS) entry which is preliminary data.</text>
</comment>
<evidence type="ECO:0000256" key="1">
    <source>
        <dbReference type="ARBA" id="ARBA00007812"/>
    </source>
</evidence>
<keyword evidence="7" id="KW-0670">Pyruvate</keyword>
<feature type="domain" description="Thiamine pyrophosphate enzyme TPP-binding" evidence="5">
    <location>
        <begin position="383"/>
        <end position="529"/>
    </location>
</feature>
<name>A0ABW1A321_9ACTN</name>
<dbReference type="NCBIfam" id="NF005114">
    <property type="entry name" value="PRK06546.1"/>
    <property type="match status" value="1"/>
</dbReference>
<evidence type="ECO:0000313" key="8">
    <source>
        <dbReference type="Proteomes" id="UP001596074"/>
    </source>
</evidence>
<feature type="domain" description="Thiamine pyrophosphate enzyme central" evidence="4">
    <location>
        <begin position="192"/>
        <end position="319"/>
    </location>
</feature>
<dbReference type="PANTHER" id="PTHR42981">
    <property type="entry name" value="PYRUVATE DEHYDROGENASE [UBIQUINONE]"/>
    <property type="match status" value="1"/>
</dbReference>
<protein>
    <submittedName>
        <fullName evidence="7">Pyruvate dehydrogenase</fullName>
    </submittedName>
</protein>
<dbReference type="CDD" id="cd02014">
    <property type="entry name" value="TPP_POX"/>
    <property type="match status" value="1"/>
</dbReference>
<evidence type="ECO:0000256" key="2">
    <source>
        <dbReference type="ARBA" id="ARBA00023052"/>
    </source>
</evidence>
<dbReference type="InterPro" id="IPR047212">
    <property type="entry name" value="TPP_POXB-like"/>
</dbReference>
<reference evidence="8" key="1">
    <citation type="journal article" date="2019" name="Int. J. Syst. Evol. Microbiol.">
        <title>The Global Catalogue of Microorganisms (GCM) 10K type strain sequencing project: providing services to taxonomists for standard genome sequencing and annotation.</title>
        <authorList>
            <consortium name="The Broad Institute Genomics Platform"/>
            <consortium name="The Broad Institute Genome Sequencing Center for Infectious Disease"/>
            <person name="Wu L."/>
            <person name="Ma J."/>
        </authorList>
    </citation>
    <scope>NUCLEOTIDE SEQUENCE [LARGE SCALE GENOMIC DNA]</scope>
    <source>
        <strain evidence="8">KCTC 42087</strain>
    </source>
</reference>
<accession>A0ABW1A321</accession>
<evidence type="ECO:0000259" key="6">
    <source>
        <dbReference type="Pfam" id="PF02776"/>
    </source>
</evidence>
<dbReference type="SUPFAM" id="SSF52467">
    <property type="entry name" value="DHS-like NAD/FAD-binding domain"/>
    <property type="match status" value="1"/>
</dbReference>
<dbReference type="Gene3D" id="3.40.50.970">
    <property type="match status" value="2"/>
</dbReference>
<keyword evidence="2 3" id="KW-0786">Thiamine pyrophosphate</keyword>
<organism evidence="7 8">
    <name type="scientific">Actinomadura rugatobispora</name>
    <dbReference type="NCBI Taxonomy" id="1994"/>
    <lineage>
        <taxon>Bacteria</taxon>
        <taxon>Bacillati</taxon>
        <taxon>Actinomycetota</taxon>
        <taxon>Actinomycetes</taxon>
        <taxon>Streptosporangiales</taxon>
        <taxon>Thermomonosporaceae</taxon>
        <taxon>Actinomadura</taxon>
    </lineage>
</organism>
<dbReference type="Pfam" id="PF00205">
    <property type="entry name" value="TPP_enzyme_M"/>
    <property type="match status" value="1"/>
</dbReference>
<comment type="similarity">
    <text evidence="1 3">Belongs to the TPP enzyme family.</text>
</comment>
<dbReference type="SUPFAM" id="SSF52518">
    <property type="entry name" value="Thiamin diphosphate-binding fold (THDP-binding)"/>
    <property type="match status" value="2"/>
</dbReference>
<dbReference type="NCBIfam" id="NF006591">
    <property type="entry name" value="PRK09124.1"/>
    <property type="match status" value="1"/>
</dbReference>
<sequence length="580" mass="62301">MAKQTVAEQFVDLLVHAGVQRLYGVVGDSLNPVTDAVRRNPSIEWVQVRHEETGAFAAGAEAQLTGRLAACAGSCGPGHLHLINGLYDAHRSMAPVLALAAHIPSAEIGTAYFQETHPDRLFTECSHYSELISDPAQMPRILRTAVQHAIGRSGVAVVAMSGDVAGRAAPGQDAPLAMVTRRPAVRPGEAEIAELARLVDEAGAITLFCGSGTAGAHDEVMAFAGRVKAPVGHALRGKEWIQYDNPFDVGMSGLLGYGAAYEAMHEADLLILLGTDFPYTAFLPDGVRVVQVDIRPEHLGRRSRLDLAVWGDVRETLRAVTAEVREKTDRRFLDRMLAKHAELLENDVAAYTRDVEHHRPVHPEYVASILDEEAADDAIFTVDTGMCNVWAARYLSPNGRRRVIGSFNHGSMANAMPQAIGAQMLDRSRQVVALSGDGGFSMLMGDFLTLVQHGLPVKVVLFDNSSLGMVDLEMMVAGFPPYGTAYPRTDYAAIARAAGGHGVRVEDPADVRDALRETLAHDGPALVDVVTDPNALSIPPHVTGRQLAGFATTTSKLVLNGGVGRMIQLARANLRNIPRP</sequence>
<dbReference type="InterPro" id="IPR047211">
    <property type="entry name" value="POXB-like"/>
</dbReference>
<dbReference type="EMBL" id="JBHSON010000023">
    <property type="protein sequence ID" value="MFC5747600.1"/>
    <property type="molecule type" value="Genomic_DNA"/>
</dbReference>
<dbReference type="CDD" id="cd07039">
    <property type="entry name" value="TPP_PYR_POX"/>
    <property type="match status" value="1"/>
</dbReference>
<dbReference type="InterPro" id="IPR012000">
    <property type="entry name" value="Thiamin_PyroP_enz_cen_dom"/>
</dbReference>
<feature type="domain" description="Thiamine pyrophosphate enzyme N-terminal TPP-binding" evidence="6">
    <location>
        <begin position="5"/>
        <end position="116"/>
    </location>
</feature>
<keyword evidence="8" id="KW-1185">Reference proteome</keyword>
<dbReference type="PANTHER" id="PTHR42981:SF2">
    <property type="entry name" value="PYRUVATE DEHYDROGENASE [UBIQUINONE]"/>
    <property type="match status" value="1"/>
</dbReference>
<evidence type="ECO:0000259" key="5">
    <source>
        <dbReference type="Pfam" id="PF02775"/>
    </source>
</evidence>
<gene>
    <name evidence="7" type="ORF">ACFPZN_18380</name>
</gene>
<dbReference type="Pfam" id="PF02776">
    <property type="entry name" value="TPP_enzyme_N"/>
    <property type="match status" value="1"/>
</dbReference>
<dbReference type="InterPro" id="IPR029061">
    <property type="entry name" value="THDP-binding"/>
</dbReference>
<dbReference type="Pfam" id="PF02775">
    <property type="entry name" value="TPP_enzyme_C"/>
    <property type="match status" value="1"/>
</dbReference>
<dbReference type="Proteomes" id="UP001596074">
    <property type="component" value="Unassembled WGS sequence"/>
</dbReference>
<evidence type="ECO:0000313" key="7">
    <source>
        <dbReference type="EMBL" id="MFC5747600.1"/>
    </source>
</evidence>
<dbReference type="Gene3D" id="3.40.50.1220">
    <property type="entry name" value="TPP-binding domain"/>
    <property type="match status" value="1"/>
</dbReference>
<evidence type="ECO:0000259" key="4">
    <source>
        <dbReference type="Pfam" id="PF00205"/>
    </source>
</evidence>
<dbReference type="InterPro" id="IPR047210">
    <property type="entry name" value="TPP_PYR_POXB-like"/>
</dbReference>